<name>A0A409XEW0_PSICY</name>
<evidence type="ECO:0000313" key="2">
    <source>
        <dbReference type="EMBL" id="PPQ89313.1"/>
    </source>
</evidence>
<keyword evidence="3" id="KW-1185">Reference proteome</keyword>
<accession>A0A409XEW0</accession>
<sequence length="127" mass="13165">MQFSFATIAAIFIAGAHLISASPAPAEAVTDGDSTALVPSFGINIGSTFNNVVAWVDGQSKCNNVIIAARGTNFCGHSFNLNGRTFTANGCGGPLWVTEGSSNTFWANCGPLSEADECGVQTNYHCL</sequence>
<comment type="caution">
    <text evidence="2">The sequence shown here is derived from an EMBL/GenBank/DDBJ whole genome shotgun (WGS) entry which is preliminary data.</text>
</comment>
<proteinExistence type="predicted"/>
<dbReference type="Proteomes" id="UP000283269">
    <property type="component" value="Unassembled WGS sequence"/>
</dbReference>
<reference evidence="2 3" key="1">
    <citation type="journal article" date="2018" name="Evol. Lett.">
        <title>Horizontal gene cluster transfer increased hallucinogenic mushroom diversity.</title>
        <authorList>
            <person name="Reynolds H.T."/>
            <person name="Vijayakumar V."/>
            <person name="Gluck-Thaler E."/>
            <person name="Korotkin H.B."/>
            <person name="Matheny P.B."/>
            <person name="Slot J.C."/>
        </authorList>
    </citation>
    <scope>NUCLEOTIDE SEQUENCE [LARGE SCALE GENOMIC DNA]</scope>
    <source>
        <strain evidence="2 3">2631</strain>
    </source>
</reference>
<protein>
    <recommendedName>
        <fullName evidence="4">Cyanovirin-N domain-containing protein</fullName>
    </recommendedName>
</protein>
<gene>
    <name evidence="2" type="ORF">CVT25_000380</name>
</gene>
<evidence type="ECO:0008006" key="4">
    <source>
        <dbReference type="Google" id="ProtNLM"/>
    </source>
</evidence>
<evidence type="ECO:0000256" key="1">
    <source>
        <dbReference type="SAM" id="SignalP"/>
    </source>
</evidence>
<dbReference type="InParanoid" id="A0A409XEW0"/>
<feature type="chain" id="PRO_5019342707" description="Cyanovirin-N domain-containing protein" evidence="1">
    <location>
        <begin position="22"/>
        <end position="127"/>
    </location>
</feature>
<dbReference type="AlphaFoldDB" id="A0A409XEW0"/>
<feature type="signal peptide" evidence="1">
    <location>
        <begin position="1"/>
        <end position="21"/>
    </location>
</feature>
<evidence type="ECO:0000313" key="3">
    <source>
        <dbReference type="Proteomes" id="UP000283269"/>
    </source>
</evidence>
<keyword evidence="1" id="KW-0732">Signal</keyword>
<organism evidence="2 3">
    <name type="scientific">Psilocybe cyanescens</name>
    <dbReference type="NCBI Taxonomy" id="93625"/>
    <lineage>
        <taxon>Eukaryota</taxon>
        <taxon>Fungi</taxon>
        <taxon>Dikarya</taxon>
        <taxon>Basidiomycota</taxon>
        <taxon>Agaricomycotina</taxon>
        <taxon>Agaricomycetes</taxon>
        <taxon>Agaricomycetidae</taxon>
        <taxon>Agaricales</taxon>
        <taxon>Agaricineae</taxon>
        <taxon>Strophariaceae</taxon>
        <taxon>Psilocybe</taxon>
    </lineage>
</organism>
<dbReference type="OrthoDB" id="5359219at2759"/>
<dbReference type="EMBL" id="NHYD01001907">
    <property type="protein sequence ID" value="PPQ89313.1"/>
    <property type="molecule type" value="Genomic_DNA"/>
</dbReference>